<dbReference type="Proteomes" id="UP000279384">
    <property type="component" value="Unassembled WGS sequence"/>
</dbReference>
<protein>
    <submittedName>
        <fullName evidence="1">Uncharacterized protein</fullName>
    </submittedName>
</protein>
<name>A0A495BAU7_VOGIN</name>
<evidence type="ECO:0000313" key="2">
    <source>
        <dbReference type="Proteomes" id="UP000279384"/>
    </source>
</evidence>
<dbReference type="EMBL" id="RBID01000015">
    <property type="protein sequence ID" value="RKQ57830.1"/>
    <property type="molecule type" value="Genomic_DNA"/>
</dbReference>
<comment type="caution">
    <text evidence="1">The sequence shown here is derived from an EMBL/GenBank/DDBJ whole genome shotgun (WGS) entry which is preliminary data.</text>
</comment>
<organism evidence="1 2">
    <name type="scientific">Vogesella indigofera</name>
    <name type="common">Pseudomonas indigofera</name>
    <dbReference type="NCBI Taxonomy" id="45465"/>
    <lineage>
        <taxon>Bacteria</taxon>
        <taxon>Pseudomonadati</taxon>
        <taxon>Pseudomonadota</taxon>
        <taxon>Betaproteobacteria</taxon>
        <taxon>Neisseriales</taxon>
        <taxon>Chromobacteriaceae</taxon>
        <taxon>Vogesella</taxon>
    </lineage>
</organism>
<evidence type="ECO:0000313" key="1">
    <source>
        <dbReference type="EMBL" id="RKQ57830.1"/>
    </source>
</evidence>
<dbReference type="RefSeq" id="WP_120810723.1">
    <property type="nucleotide sequence ID" value="NZ_RBID01000015.1"/>
</dbReference>
<gene>
    <name evidence="1" type="ORF">C8E02_2129</name>
</gene>
<dbReference type="AlphaFoldDB" id="A0A495BAU7"/>
<accession>A0A495BAU7</accession>
<reference evidence="1 2" key="1">
    <citation type="submission" date="2018-10" db="EMBL/GenBank/DDBJ databases">
        <title>Genomic Encyclopedia of Type Strains, Phase IV (KMG-IV): sequencing the most valuable type-strain genomes for metagenomic binning, comparative biology and taxonomic classification.</title>
        <authorList>
            <person name="Goeker M."/>
        </authorList>
    </citation>
    <scope>NUCLEOTIDE SEQUENCE [LARGE SCALE GENOMIC DNA]</scope>
    <source>
        <strain evidence="1 2">DSM 3303</strain>
    </source>
</reference>
<sequence>MKNAKKIRQDIIAVNVAQVYLLVIAVWLLFHGEFLAALIFVGFARLFESALPVTRKNDDE</sequence>
<proteinExistence type="predicted"/>